<dbReference type="NCBIfam" id="TIGR01720">
    <property type="entry name" value="NRPS-para261"/>
    <property type="match status" value="1"/>
</dbReference>
<dbReference type="PROSITE" id="PS00455">
    <property type="entry name" value="AMP_BINDING"/>
    <property type="match status" value="4"/>
</dbReference>
<dbReference type="PROSITE" id="PS50075">
    <property type="entry name" value="CARRIER"/>
    <property type="match status" value="4"/>
</dbReference>
<name>A0ABU4SDB5_9GAMM</name>
<dbReference type="InterPro" id="IPR006162">
    <property type="entry name" value="Ppantetheine_attach_site"/>
</dbReference>
<dbReference type="PANTHER" id="PTHR45527:SF1">
    <property type="entry name" value="FATTY ACID SYNTHASE"/>
    <property type="match status" value="1"/>
</dbReference>
<dbReference type="EMBL" id="VCDN01000064">
    <property type="protein sequence ID" value="MDX7988706.1"/>
    <property type="molecule type" value="Genomic_DNA"/>
</dbReference>
<dbReference type="PROSITE" id="PS00012">
    <property type="entry name" value="PHOSPHOPANTETHEINE"/>
    <property type="match status" value="4"/>
</dbReference>
<dbReference type="Gene3D" id="3.40.50.12780">
    <property type="entry name" value="N-terminal domain of ligase-like"/>
    <property type="match status" value="3"/>
</dbReference>
<evidence type="ECO:0000256" key="3">
    <source>
        <dbReference type="ARBA" id="ARBA00022553"/>
    </source>
</evidence>
<protein>
    <submittedName>
        <fullName evidence="6">Amino acid adenylation domain-containing protein</fullName>
    </submittedName>
</protein>
<dbReference type="SMART" id="SM00823">
    <property type="entry name" value="PKS_PP"/>
    <property type="match status" value="4"/>
</dbReference>
<dbReference type="Pfam" id="PF00501">
    <property type="entry name" value="AMP-binding"/>
    <property type="match status" value="4"/>
</dbReference>
<comment type="cofactor">
    <cofactor evidence="1">
        <name>pantetheine 4'-phosphate</name>
        <dbReference type="ChEBI" id="CHEBI:47942"/>
    </cofactor>
</comment>
<organism evidence="6 7">
    <name type="scientific">Xenorhabdus santafensis</name>
    <dbReference type="NCBI Taxonomy" id="2582833"/>
    <lineage>
        <taxon>Bacteria</taxon>
        <taxon>Pseudomonadati</taxon>
        <taxon>Pseudomonadota</taxon>
        <taxon>Gammaproteobacteria</taxon>
        <taxon>Enterobacterales</taxon>
        <taxon>Morganellaceae</taxon>
        <taxon>Xenorhabdus</taxon>
    </lineage>
</organism>
<feature type="domain" description="Carrier" evidence="5">
    <location>
        <begin position="997"/>
        <end position="1072"/>
    </location>
</feature>
<evidence type="ECO:0000259" key="5">
    <source>
        <dbReference type="PROSITE" id="PS50075"/>
    </source>
</evidence>
<dbReference type="InterPro" id="IPR001242">
    <property type="entry name" value="Condensation_dom"/>
</dbReference>
<keyword evidence="2" id="KW-0596">Phosphopantetheine</keyword>
<evidence type="ECO:0000313" key="6">
    <source>
        <dbReference type="EMBL" id="MDX7988706.1"/>
    </source>
</evidence>
<dbReference type="InterPro" id="IPR009081">
    <property type="entry name" value="PP-bd_ACP"/>
</dbReference>
<dbReference type="RefSeq" id="WP_319931107.1">
    <property type="nucleotide sequence ID" value="NZ_VCDN01000064.1"/>
</dbReference>
<dbReference type="Gene3D" id="1.10.1200.10">
    <property type="entry name" value="ACP-like"/>
    <property type="match status" value="4"/>
</dbReference>
<dbReference type="Gene3D" id="3.30.559.30">
    <property type="entry name" value="Nonribosomal peptide synthetase, condensation domain"/>
    <property type="match status" value="5"/>
</dbReference>
<dbReference type="InterPro" id="IPR010060">
    <property type="entry name" value="NRPS_synth"/>
</dbReference>
<sequence>MTKSEYLVSSNLYNLHPAQEDVFYEQTLYKDTSLHNIGWYTLMEDDVDIAILQQAWDLLHQHIDALRLHISIDGNHEVRQFIENKSNASSITFHDFSNQPAAAEKADLWIQQQVDTPNDFLNGPLYQASLILITNKKYYFFTKFHHIIIDGLGLFRLHQYVHQLYFCLKAGTSTAWLSEIPQYLDSVTQARAYLTSYNYEQDNNYWCHFLKEHEPQQLIPYYQNNGTNNKTITLPLSVKKSLAVFCEKNKTNLSSVFSCLVGIMMSALTGQQELTFNTVTHGRKTKSEKYTIGMQANVYPVYCRISDSASLAEQIKQTESAIKHSYPHCSFPQSHLARIANQQGFFLPNILITYEKFSVPAAEMSHVHHYHIHPTIQTHPITFRLKDYGIDQELKITINYLQNYFSESDVDNMFARLENLLIALIDKPSSPVNELPVLLEQERQTLLGTWNQTDLLEYESLQHKTLQQQFEAQAAATPDNIALIFEGETLTYRQLNERANQLADVIRSQCQQPGQPENNASMPADTLIALYLDRSLEMVVSILAVLKAGGAYVPISPEYPAERTQFILQDTHSPCVITQQQHLQSLRESTQSLAFQPTLIAADDYSLTENRSTGNLAQVNTPADLAYVIYTSGTTGQPKGVLQTHQNVSRLFTTTHNQFQFNQKDTWVLYHTYTFDFSVWELWGALLYGGRLIIPTVECTKDFARFSQLCSHQKVTVLNQTPGAFYAFIDASLNMGVEFPDLRYVIFGGDKLNPMQLKPWWEHYGDRSPSLINMYGITETTVHVTYKKLTKDDPTTSSVIGQPLNDLHAYVLSDAGRLVPIGAPGELYIGGAGLARGYLNRPELTAERFVENPFATAEDKALGYTRLYKTGDLVRWLPNGELEYLGRNDFQVKIRGYRIELGEIESALASHPQVKQAVVIDYEHKGNKVLAAYLVTEGTAGELSDGALIRHLSDRLPDYMIPASFTHIDSIPLTLNGKLDRRALPEPVWGNQDSYLAPRNELEARLCTIWQDVLGLERIGIDDNFFRVGGNSLMAIQLIAAIHRLLKREVSLAQIFELKTIARMAAHMGQQIHTVIPHLELKRYPLSFAQERMLFIERFEQGANMYHIPYLVQLNDSIHLQRLEEAINRVIERHAVMKTVYRTHDDGHEYQHLLEDSLAFRECFCSDIDALMETVRAELLKPFDLVNEPGFRLHSYIMPNNQRYVLFLWHHIAFDGWSVDIFMHELSEIYQALLEERDSRLPSLDITYGDYAAWQRNYLQGEVRERQLAYWQKALTGHEPLNLPTDRPRPIHIDYQGSDFNFTLGNTLSNQLRALAKAQETTLYTVLLSAFYVTLAKLSGQDDIVLGTPTDNRHLAQTQSLIGMFVNSLVLRIQLQQTASVETLIKQVHSTIIEAKMHQDIPFEQLVDALKVERDTSRHPIFQVMFGLQNFGENLPGSRLPFSLVQTDIPLYSPAKFDLSLFISDGKTNLSGHLNYATSLFDQTTTARVADIYQHVLAAFVADQKQALFELDPLSAQERHILLHTRNQTDVPYPQDKTLQQLFEDQVEKSPDTVALVFAGEMLTYHQLNRRANQLAGVIRTHHQQRSEAPMPADTPIALYLDRSLEMVVSILAVLKAGGAYVPILPSYPPERVNFILQDTRTRCVISQQQHLTTLAEYTQLFAEPPTLIAADDPTLTASQPAGNPPLNNKPTDLAYIIYTSGTTGQPKGVMTEHRNVIHMAAAQEKFFNAPGRSKVLMFANYIFDGSVFELFPSLFNGLTIYICSEEERHLPALTKLIQQEGIEIAALPPALLKLMTDTELPSLQLLVTAGESPSVDFLEHFSCHSQILNSYGPTEVTVCATEKLYQHGDVTTNIGTAINNARLYVLDNYGNLSPTGTPGELHVGGAGLARGYLNQPELTAERFIANPFASAEDKALGYTRLYKTGDLVRWLPNGELEYLGRNDFQVKIRGYRIELGEIENVLVAHPQVEQAVVIAHKRQGHDVLAAYLVTDNELSDENLIKFLSVHLPEYMIPASFTRLGSIPLTLNGKLDRRALPEPVWDSQNSYVAPRNELETQLCAIWQAILGLERVGIDDNFFRIGGNSLMAIKLAAAIRQRLATDMTLAQLFERKTVAGLAIEIVRTRESEQQTCTVIPHLNSVHYPLSFAQERMLFIEQFEQGTDAYHIPYLVQLDHAACLPLLETAINQLAERHPVLKMVYLHHDDGQIHQQKLDTDLSIRSVPPCENTDKLLDTVRAEIATPFDLSTEPSLRLRHYQIHNKQITDNQSSEKHYLLMLWHHIAFDGWSVEIFMNELAEIYHALSAGRDSQLPPLDISYGDYAAWQRDYLQGDISERQLAYWQQTLAGYQPLALPTDHPRPIHVDYQGRDFNFTLESDLSNQLRALAKAQETTLYTVLLSAFYVTLAKLSGQNDIVLGTPANSRHHAQTQPLIGMFVNTLTLRAQLQQTASVSTLIKQTHQLVTDAKSHQDMPFEQLVETLGIERDTSRHPIFQVVFTLDDFDENQPGRLNLPFSPIELAEPLYSPAKFDLSLIVSDRQATINGCLNYAVSLFNEATMVRLAGIYQQVLAAFVADQKQALFELDVLSALERHTLLHTWNPLVIAPYSQNQTLQQQFEAQAAAMPDNVALVFEGETLTYRELNARANQLALALNENYQHHHQAPMPVNTLVALYLDRSLEMIISILAVLKAGGAYVPISPEYPSDRVSFILQDAQTPCVLTQQRYLSVLAEYAQSQPDSLVMIAADDPALSRRPAGENPSPINCADDLAYVIYTSGTTGKPKGVLQTHHNVMRLFAATQEKYQFHHRDTWVLYHAYTFDFSVWELWGALLYGGRLIIPSVASTKDFVQFSQLCSKQQVTVLNQTPGAFYAFIDTSLNTDAAYPHLRLVIFGGDKLNPVQLHPWWNKYGDHSPTLVNMYGITETTVHVTYKKLTQGDTVAASNIGRPLSDLSAYVLDDFGCPVPIGAPGELYVGGAGLAPGYLNRPELTAERFIENPFASAEEKTLGYDRLYKTGDLVRWLPNGELEYLGRNDFQVKIRGYRIELGEIESVLAAYPQVKQTVVLAHKHQGHDVLVAYLITEETGDILPVELSDENLVEYLSVHLPEYMIPASFTRLESIPLTLNGKLDRQALPEPVWESPDHYAAPRNALETQLCAIWQAILGLERVGIHDNFFRIGGNSLMAIKLTAAIRQRLATDVTLAQLFERKTVAGLATGIAHSSGSGQQACTVIPRLNSAHPPLSFAQERMLFIEQFEQGTDAYHIPYLVQLDNAACLPLLETAINQLAERHSVIKMLYLNHEDGQIHPQKLDKPLVIRPTQVCEDTDGLLDLVRAEITTSFDLSTEPSLRLSHYQIYNQQIHNNQITDNRSDDQHYLLLLWHHIAFDGWSADIFMDELAEIYHALSTGRDSQLPPLDISYGDYAAWQRVYLQGEVGERQLAYWQQTLADYEPLALPTDHSRPAHVNYQGRDFNFTLDNALSNQLRTLAKAQETTLYTVLLSAFYVTLAKLSGQDDIVLGTPTDNRHHAQTQPLIGMFVNSMALRAQLQQTASVETLIGQIHQLIAGAKAHQDMPFEQLVEALGIGRDTSRHPIFQVMFSLHRFAENQPDKLNLPFSPVALPETLYSPAKFDLSLFLSDGQANITGCLNYAVSLFNEATIVRLAGVYQQVLAAFVADQKQPLFGIDILSAQERHLLERWNQTQAFYPQDKTLQQLFETQAAQRPDAIAIIFEGQKISYDELNQRANRLAHHLIALGVQPDDRIGICLERSPEMVVGILAILKAGGAYVPLDPTYPAERLAYMLEDSAPVALLIQTQQAEKLGSSVSSMLHDKTVLLDAQAALLETLPDTNPDTAALGLTSRHLAYVIYTSGSTGQPKGVMVEHRNILRLIINNGFADIGPDDCIAHCANTSFDAATWEIWSALLNGGRMHIVSSTALLEPIHFRQTLMEGNVTALWLTAGLFNEYLETLLPLFRQLRYLLVGGDVLNPQKIRQVQSAETQPACLLNGYGPTETTTFACTYAMTSPVNVNQSIPIGRPIANTRIYLLDANGQAVSIGAIGEIHIGGDGVARGYLNRPDLTAERFLADPFSPEPDARMYKTGDLGRWLPDGNIEYLGRNDDQVKLRGFRIELGEIENALTSHPQVRQAVVIDRLHQGDQGKERNRENNGGNKVLAAYLVIEGELSDENLTKYLSSRLPEYMIPASFTRLESIPLTQNGKVDRRALPEPVWGNQGNGIAPRNALETQLCAIWQEVLKLEHISIDDNFFRIGGDSIVSIQLVSKLRQAGFSLQVKSIFEAPTVAQLAQWLSQSSSTEKIIAEQGRLSGEFDLLPIQQTFFNWHLSAPHHWNQAFMVQIPGDIEANQIEQALSRLIERHDMLRTRFIETENGYRQYYSFDHDYPDSEETPPSHPLLQYCDIRGLDKATLHQQLTQWQSGFDYLNGPLWQAGLLTGYADGSARLFLAFHHLIIDAVSWRIIAEDMRLLLQGMNLPAKTSSYRQWVAAVHRYAQQHQNEVAYWKQVVSGNNMAPATGDNTQHELSLSAETTDILLHEANTGYHTEINDLLLSALTLALQETFSRTVNYILLEGHGREPIDSALDLAETVGWFTTMYPVRLEMQADIAETIIHTKEMLRDIPNKGIGYSALHQAGYLTGELPAISFNYLGQLGGSSHQDWTITSDDCGDTIASANGSHLLLGINGAVQAGKLQFKVDSRLPQTQTEAFIRAFEQALNNIVVTGQKQAQSGGIKTPSDFGIKGISMEQLNQLSHQFDLVEDENSPLNSEKKTILDV</sequence>
<dbReference type="NCBIfam" id="TIGR01733">
    <property type="entry name" value="AA-adenyl-dom"/>
    <property type="match status" value="4"/>
</dbReference>
<dbReference type="InterPro" id="IPR025110">
    <property type="entry name" value="AMP-bd_C"/>
</dbReference>
<accession>A0ABU4SDB5</accession>
<dbReference type="SUPFAM" id="SSF47336">
    <property type="entry name" value="ACP-like"/>
    <property type="match status" value="4"/>
</dbReference>
<dbReference type="InterPro" id="IPR020806">
    <property type="entry name" value="PKS_PP-bd"/>
</dbReference>
<evidence type="ECO:0000313" key="7">
    <source>
        <dbReference type="Proteomes" id="UP001271890"/>
    </source>
</evidence>
<dbReference type="InterPro" id="IPR045851">
    <property type="entry name" value="AMP-bd_C_sf"/>
</dbReference>
<reference evidence="7" key="1">
    <citation type="journal article" date="2024" name="Toxins">
        <title>Genome Sequence Analysis of Native Xenorhabdus Strains Isolated from Entomopathogenic Nematodes in Argentina.</title>
        <authorList>
            <person name="Palma L."/>
            <person name="Frizzo L."/>
            <person name="Kaiser S."/>
            <person name="Berry C."/>
            <person name="Caballero P."/>
            <person name="Bode H.B."/>
            <person name="Del Valle E.E."/>
        </authorList>
    </citation>
    <scope>NUCLEOTIDE SEQUENCE [LARGE SCALE GENOMIC DNA]</scope>
    <source>
        <strain evidence="7">12</strain>
    </source>
</reference>
<dbReference type="CDD" id="cd17643">
    <property type="entry name" value="A_NRPS_Cytc1-like"/>
    <property type="match status" value="2"/>
</dbReference>
<dbReference type="Gene3D" id="2.30.38.10">
    <property type="entry name" value="Luciferase, Domain 3"/>
    <property type="match status" value="1"/>
</dbReference>
<evidence type="ECO:0000256" key="2">
    <source>
        <dbReference type="ARBA" id="ARBA00022450"/>
    </source>
</evidence>
<feature type="domain" description="Carrier" evidence="5">
    <location>
        <begin position="2049"/>
        <end position="2124"/>
    </location>
</feature>
<feature type="domain" description="Carrier" evidence="5">
    <location>
        <begin position="4227"/>
        <end position="4301"/>
    </location>
</feature>
<gene>
    <name evidence="6" type="ORF">FE392_15450</name>
</gene>
<dbReference type="CDD" id="cd12117">
    <property type="entry name" value="A_NRPS_Srf_like"/>
    <property type="match status" value="1"/>
</dbReference>
<dbReference type="PANTHER" id="PTHR45527">
    <property type="entry name" value="NONRIBOSOMAL PEPTIDE SYNTHETASE"/>
    <property type="match status" value="1"/>
</dbReference>
<evidence type="ECO:0000256" key="1">
    <source>
        <dbReference type="ARBA" id="ARBA00001957"/>
    </source>
</evidence>
<dbReference type="Pfam" id="PF13193">
    <property type="entry name" value="AMP-binding_C"/>
    <property type="match status" value="4"/>
</dbReference>
<dbReference type="Pfam" id="PF00550">
    <property type="entry name" value="PP-binding"/>
    <property type="match status" value="4"/>
</dbReference>
<feature type="domain" description="Carrier" evidence="5">
    <location>
        <begin position="3140"/>
        <end position="3215"/>
    </location>
</feature>
<dbReference type="SUPFAM" id="SSF52777">
    <property type="entry name" value="CoA-dependent acyltransferases"/>
    <property type="match status" value="10"/>
</dbReference>
<dbReference type="Pfam" id="PF00668">
    <property type="entry name" value="Condensation"/>
    <property type="match status" value="5"/>
</dbReference>
<dbReference type="SUPFAM" id="SSF56801">
    <property type="entry name" value="Acetyl-CoA synthetase-like"/>
    <property type="match status" value="4"/>
</dbReference>
<keyword evidence="7" id="KW-1185">Reference proteome</keyword>
<dbReference type="NCBIfam" id="NF003417">
    <property type="entry name" value="PRK04813.1"/>
    <property type="match status" value="4"/>
</dbReference>
<comment type="caution">
    <text evidence="6">The sequence shown here is derived from an EMBL/GenBank/DDBJ whole genome shotgun (WGS) entry which is preliminary data.</text>
</comment>
<dbReference type="Gene3D" id="3.30.300.30">
    <property type="match status" value="4"/>
</dbReference>
<dbReference type="Gene3D" id="3.30.559.10">
    <property type="entry name" value="Chloramphenicol acetyltransferase-like domain"/>
    <property type="match status" value="5"/>
</dbReference>
<evidence type="ECO:0000256" key="4">
    <source>
        <dbReference type="ARBA" id="ARBA00022737"/>
    </source>
</evidence>
<dbReference type="Proteomes" id="UP001271890">
    <property type="component" value="Unassembled WGS sequence"/>
</dbReference>
<dbReference type="InterPro" id="IPR042099">
    <property type="entry name" value="ANL_N_sf"/>
</dbReference>
<dbReference type="InterPro" id="IPR010071">
    <property type="entry name" value="AA_adenyl_dom"/>
</dbReference>
<dbReference type="InterPro" id="IPR000873">
    <property type="entry name" value="AMP-dep_synth/lig_dom"/>
</dbReference>
<keyword evidence="3" id="KW-0597">Phosphoprotein</keyword>
<dbReference type="InterPro" id="IPR036736">
    <property type="entry name" value="ACP-like_sf"/>
</dbReference>
<proteinExistence type="predicted"/>
<keyword evidence="4" id="KW-0677">Repeat</keyword>
<dbReference type="InterPro" id="IPR020845">
    <property type="entry name" value="AMP-binding_CS"/>
</dbReference>
<dbReference type="InterPro" id="IPR023213">
    <property type="entry name" value="CAT-like_dom_sf"/>
</dbReference>
<dbReference type="CDD" id="cd19531">
    <property type="entry name" value="LCL_NRPS-like"/>
    <property type="match status" value="3"/>
</dbReference>
<dbReference type="Gene3D" id="3.40.50.980">
    <property type="match status" value="2"/>
</dbReference>